<dbReference type="InterPro" id="IPR043519">
    <property type="entry name" value="NT_sf"/>
</dbReference>
<protein>
    <recommendedName>
        <fullName evidence="18">HD domain-containing protein</fullName>
    </recommendedName>
</protein>
<evidence type="ECO:0000256" key="12">
    <source>
        <dbReference type="SAM" id="MobiDB-lite"/>
    </source>
</evidence>
<evidence type="ECO:0000259" key="15">
    <source>
        <dbReference type="Pfam" id="PF12627"/>
    </source>
</evidence>
<keyword evidence="2 11" id="KW-0808">Transferase</keyword>
<dbReference type="Pfam" id="PF01743">
    <property type="entry name" value="PolyA_pol"/>
    <property type="match status" value="1"/>
</dbReference>
<dbReference type="InterPro" id="IPR003607">
    <property type="entry name" value="HD/PDEase_dom"/>
</dbReference>
<feature type="compositionally biased region" description="Basic and acidic residues" evidence="12">
    <location>
        <begin position="327"/>
        <end position="338"/>
    </location>
</feature>
<evidence type="ECO:0000256" key="7">
    <source>
        <dbReference type="ARBA" id="ARBA00022800"/>
    </source>
</evidence>
<evidence type="ECO:0000256" key="6">
    <source>
        <dbReference type="ARBA" id="ARBA00022741"/>
    </source>
</evidence>
<dbReference type="InterPro" id="IPR032828">
    <property type="entry name" value="PolyA_RNA-bd"/>
</dbReference>
<sequence>GHEPADTRDVSRNRENPLLEAARDLARAVAEIYPNPEYSTQPPRAYIVGGYVRDIHLGLQPKDADVEVYGVAPAELISLLIKMFGKINDVGQAFGIIKVPIGDGLELDVSIPRRESKAGKGHTGFLIDSEPSLDITEAARRRDFTVNAMAMDPITGVFFDPFGGMEDLRSKTLRVTDSEKFADDPLRVLRAAQFLARLEFTVEEKSFEIMKGMVERGEMDELPKERIGGELEKLLLKSKRPSVGFEFMRVVGMTERKFPELHALIGVPQEPEWHPEGDVWTHTMMVIDAGAKIANDSARGFSDDERLQVMLGALGHDLGKPSTTTVEDGRIRSKGHEPAGEAPVRELFSRLVFKGHQGALDATVAIAREHLQPGELHRSFIAGKLTEAQYANAIRKLLKRISPVSWRVLIAASEADSRGRLLPGVDTVAYEPGVRFAEMIAKYGIDKAAKEALLQGRDLIAEFQLNPRNNNTGRFFGEVLRAVEAERDEGAVTTREQALQFVRPMVEQYQAEQSKAR</sequence>
<evidence type="ECO:0000256" key="5">
    <source>
        <dbReference type="ARBA" id="ARBA00022723"/>
    </source>
</evidence>
<evidence type="ECO:0000256" key="4">
    <source>
        <dbReference type="ARBA" id="ARBA00022695"/>
    </source>
</evidence>
<keyword evidence="9" id="KW-0460">Magnesium</keyword>
<keyword evidence="7" id="KW-0692">RNA repair</keyword>
<proteinExistence type="inferred from homology"/>
<dbReference type="Gene3D" id="3.30.460.10">
    <property type="entry name" value="Beta Polymerase, domain 2"/>
    <property type="match status" value="1"/>
</dbReference>
<evidence type="ECO:0000256" key="3">
    <source>
        <dbReference type="ARBA" id="ARBA00022694"/>
    </source>
</evidence>
<evidence type="ECO:0000256" key="11">
    <source>
        <dbReference type="RuleBase" id="RU003953"/>
    </source>
</evidence>
<dbReference type="GO" id="GO:0042245">
    <property type="term" value="P:RNA repair"/>
    <property type="evidence" value="ECO:0007669"/>
    <property type="project" value="UniProtKB-KW"/>
</dbReference>
<evidence type="ECO:0000256" key="10">
    <source>
        <dbReference type="ARBA" id="ARBA00022884"/>
    </source>
</evidence>
<reference evidence="16 17" key="1">
    <citation type="journal article" date="2016" name="Nat. Commun.">
        <title>Thousands of microbial genomes shed light on interconnected biogeochemical processes in an aquifer system.</title>
        <authorList>
            <person name="Anantharaman K."/>
            <person name="Brown C.T."/>
            <person name="Hug L.A."/>
            <person name="Sharon I."/>
            <person name="Castelle C.J."/>
            <person name="Probst A.J."/>
            <person name="Thomas B.C."/>
            <person name="Singh A."/>
            <person name="Wilkins M.J."/>
            <person name="Karaoz U."/>
            <person name="Brodie E.L."/>
            <person name="Williams K.H."/>
            <person name="Hubbard S.S."/>
            <person name="Banfield J.F."/>
        </authorList>
    </citation>
    <scope>NUCLEOTIDE SEQUENCE [LARGE SCALE GENOMIC DNA]</scope>
</reference>
<evidence type="ECO:0000256" key="9">
    <source>
        <dbReference type="ARBA" id="ARBA00022842"/>
    </source>
</evidence>
<evidence type="ECO:0000313" key="16">
    <source>
        <dbReference type="EMBL" id="OGL98575.1"/>
    </source>
</evidence>
<comment type="similarity">
    <text evidence="11">Belongs to the tRNA nucleotidyltransferase/poly(A) polymerase family.</text>
</comment>
<feature type="domain" description="Poly A polymerase head" evidence="13">
    <location>
        <begin position="45"/>
        <end position="174"/>
    </location>
</feature>
<comment type="cofactor">
    <cofactor evidence="1">
        <name>Mg(2+)</name>
        <dbReference type="ChEBI" id="CHEBI:18420"/>
    </cofactor>
</comment>
<dbReference type="Pfam" id="PF01966">
    <property type="entry name" value="HD"/>
    <property type="match status" value="1"/>
</dbReference>
<gene>
    <name evidence="16" type="ORF">A2304_04385</name>
</gene>
<evidence type="ECO:0000256" key="2">
    <source>
        <dbReference type="ARBA" id="ARBA00022679"/>
    </source>
</evidence>
<comment type="caution">
    <text evidence="16">The sequence shown here is derived from an EMBL/GenBank/DDBJ whole genome shotgun (WGS) entry which is preliminary data.</text>
</comment>
<keyword evidence="6" id="KW-0547">Nucleotide-binding</keyword>
<feature type="domain" description="HD" evidence="14">
    <location>
        <begin position="279"/>
        <end position="375"/>
    </location>
</feature>
<dbReference type="InterPro" id="IPR002646">
    <property type="entry name" value="PolA_pol_head_dom"/>
</dbReference>
<dbReference type="Gene3D" id="1.10.3090.10">
    <property type="entry name" value="cca-adding enzyme, domain 2"/>
    <property type="match status" value="1"/>
</dbReference>
<evidence type="ECO:0000259" key="13">
    <source>
        <dbReference type="Pfam" id="PF01743"/>
    </source>
</evidence>
<dbReference type="SUPFAM" id="SSF81891">
    <property type="entry name" value="Poly A polymerase C-terminal region-like"/>
    <property type="match status" value="1"/>
</dbReference>
<dbReference type="Proteomes" id="UP000176501">
    <property type="component" value="Unassembled WGS sequence"/>
</dbReference>
<keyword evidence="3" id="KW-0819">tRNA processing</keyword>
<dbReference type="SUPFAM" id="SSF81301">
    <property type="entry name" value="Nucleotidyltransferase"/>
    <property type="match status" value="1"/>
</dbReference>
<dbReference type="InterPro" id="IPR006674">
    <property type="entry name" value="HD_domain"/>
</dbReference>
<evidence type="ECO:0000313" key="17">
    <source>
        <dbReference type="Proteomes" id="UP000176501"/>
    </source>
</evidence>
<dbReference type="PANTHER" id="PTHR47545">
    <property type="entry name" value="MULTIFUNCTIONAL CCA PROTEIN"/>
    <property type="match status" value="1"/>
</dbReference>
<feature type="region of interest" description="Disordered" evidence="12">
    <location>
        <begin position="318"/>
        <end position="338"/>
    </location>
</feature>
<keyword evidence="5" id="KW-0479">Metal-binding</keyword>
<dbReference type="EMBL" id="MGFE01000019">
    <property type="protein sequence ID" value="OGL98575.1"/>
    <property type="molecule type" value="Genomic_DNA"/>
</dbReference>
<evidence type="ECO:0000259" key="14">
    <source>
        <dbReference type="Pfam" id="PF01966"/>
    </source>
</evidence>
<dbReference type="GO" id="GO:0046872">
    <property type="term" value="F:metal ion binding"/>
    <property type="evidence" value="ECO:0007669"/>
    <property type="project" value="UniProtKB-KW"/>
</dbReference>
<keyword evidence="8" id="KW-0067">ATP-binding</keyword>
<evidence type="ECO:0008006" key="18">
    <source>
        <dbReference type="Google" id="ProtNLM"/>
    </source>
</evidence>
<dbReference type="Pfam" id="PF12627">
    <property type="entry name" value="PolyA_pol_RNAbd"/>
    <property type="match status" value="1"/>
</dbReference>
<name>A0A1F7W6Y9_9BACT</name>
<dbReference type="GO" id="GO:0005524">
    <property type="term" value="F:ATP binding"/>
    <property type="evidence" value="ECO:0007669"/>
    <property type="project" value="UniProtKB-KW"/>
</dbReference>
<evidence type="ECO:0000256" key="1">
    <source>
        <dbReference type="ARBA" id="ARBA00001946"/>
    </source>
</evidence>
<dbReference type="AlphaFoldDB" id="A0A1F7W6Y9"/>
<dbReference type="CDD" id="cd00077">
    <property type="entry name" value="HDc"/>
    <property type="match status" value="1"/>
</dbReference>
<accession>A0A1F7W6Y9</accession>
<dbReference type="GO" id="GO:0008033">
    <property type="term" value="P:tRNA processing"/>
    <property type="evidence" value="ECO:0007669"/>
    <property type="project" value="UniProtKB-KW"/>
</dbReference>
<dbReference type="PANTHER" id="PTHR47545:SF1">
    <property type="entry name" value="MULTIFUNCTIONAL CCA PROTEIN"/>
    <property type="match status" value="1"/>
</dbReference>
<evidence type="ECO:0000256" key="8">
    <source>
        <dbReference type="ARBA" id="ARBA00022840"/>
    </source>
</evidence>
<dbReference type="InterPro" id="IPR050124">
    <property type="entry name" value="tRNA_CCA-adding_enzyme"/>
</dbReference>
<feature type="non-terminal residue" evidence="16">
    <location>
        <position position="1"/>
    </location>
</feature>
<keyword evidence="10 11" id="KW-0694">RNA-binding</keyword>
<feature type="domain" description="tRNA nucleotidyltransferase/poly(A) polymerase RNA and SrmB- binding" evidence="15">
    <location>
        <begin position="200"/>
        <end position="263"/>
    </location>
</feature>
<dbReference type="CDD" id="cd05398">
    <property type="entry name" value="NT_ClassII-CCAase"/>
    <property type="match status" value="1"/>
</dbReference>
<dbReference type="GO" id="GO:0016779">
    <property type="term" value="F:nucleotidyltransferase activity"/>
    <property type="evidence" value="ECO:0007669"/>
    <property type="project" value="UniProtKB-KW"/>
</dbReference>
<organism evidence="16 17">
    <name type="scientific">Candidatus Uhrbacteria bacterium RIFOXYB2_FULL_57_15</name>
    <dbReference type="NCBI Taxonomy" id="1802422"/>
    <lineage>
        <taxon>Bacteria</taxon>
        <taxon>Candidatus Uhriibacteriota</taxon>
    </lineage>
</organism>
<dbReference type="GO" id="GO:0003723">
    <property type="term" value="F:RNA binding"/>
    <property type="evidence" value="ECO:0007669"/>
    <property type="project" value="UniProtKB-KW"/>
</dbReference>
<keyword evidence="4" id="KW-0548">Nucleotidyltransferase</keyword>